<dbReference type="InterPro" id="IPR011333">
    <property type="entry name" value="SKP1/BTB/POZ_sf"/>
</dbReference>
<dbReference type="Gene3D" id="3.30.710.10">
    <property type="entry name" value="Potassium Channel Kv1.1, Chain A"/>
    <property type="match status" value="1"/>
</dbReference>
<gene>
    <name evidence="1" type="ORF">Micbo1qcDRAFT_181225</name>
</gene>
<protein>
    <recommendedName>
        <fullName evidence="3">BTB domain-containing protein</fullName>
    </recommendedName>
</protein>
<dbReference type="OrthoDB" id="5275938at2759"/>
<dbReference type="Proteomes" id="UP000070501">
    <property type="component" value="Unassembled WGS sequence"/>
</dbReference>
<dbReference type="STRING" id="196109.A0A136IJ20"/>
<organism evidence="1 2">
    <name type="scientific">Microdochium bolleyi</name>
    <dbReference type="NCBI Taxonomy" id="196109"/>
    <lineage>
        <taxon>Eukaryota</taxon>
        <taxon>Fungi</taxon>
        <taxon>Dikarya</taxon>
        <taxon>Ascomycota</taxon>
        <taxon>Pezizomycotina</taxon>
        <taxon>Sordariomycetes</taxon>
        <taxon>Xylariomycetidae</taxon>
        <taxon>Xylariales</taxon>
        <taxon>Microdochiaceae</taxon>
        <taxon>Microdochium</taxon>
    </lineage>
</organism>
<dbReference type="EMBL" id="KQ964308">
    <property type="protein sequence ID" value="KXJ84951.1"/>
    <property type="molecule type" value="Genomic_DNA"/>
</dbReference>
<proteinExistence type="predicted"/>
<dbReference type="InParanoid" id="A0A136IJ20"/>
<accession>A0A136IJ20</accession>
<sequence length="359" mass="39953">MDGPKCMKSHTIDPRGDLWLCVGEVRQATSKEKPCQFQVCSRTMARVSDSFDAMLYRNGWREAKPEAAGKKPWVVNLPDDSPATTKELLPAMYGNLRLFGCLDMSSSANIEIRRIFELFVLADKYGWLQTLGPWSVSWFEACGAFVDSRDLDALLRLSSGGLETFGMLAYIAYLLCNKTFFKRIMTILTIPKAIANSERIRLRAGMLKKMKGVITSLDGGDPAFRTQQPVVRSCNIPAEQAACATRNLGIIADRLDHAELVFWRVVLPDEIDVPPRGLLLSLREVYSGWLFSLRAAACAATAAVDDKYEYVPTDEQLEFLTHRAGIVSTSYLRQGGSVKSKGDRGFRNVSSVSGHYLTK</sequence>
<evidence type="ECO:0000313" key="2">
    <source>
        <dbReference type="Proteomes" id="UP000070501"/>
    </source>
</evidence>
<name>A0A136IJ20_9PEZI</name>
<reference evidence="2" key="1">
    <citation type="submission" date="2016-02" db="EMBL/GenBank/DDBJ databases">
        <title>Draft genome sequence of Microdochium bolleyi, a fungal endophyte of beachgrass.</title>
        <authorList>
            <consortium name="DOE Joint Genome Institute"/>
            <person name="David A.S."/>
            <person name="May G."/>
            <person name="Haridas S."/>
            <person name="Lim J."/>
            <person name="Wang M."/>
            <person name="Labutti K."/>
            <person name="Lipzen A."/>
            <person name="Barry K."/>
            <person name="Grigoriev I.V."/>
        </authorList>
    </citation>
    <scope>NUCLEOTIDE SEQUENCE [LARGE SCALE GENOMIC DNA]</scope>
    <source>
        <strain evidence="2">J235TASD1</strain>
    </source>
</reference>
<evidence type="ECO:0008006" key="3">
    <source>
        <dbReference type="Google" id="ProtNLM"/>
    </source>
</evidence>
<evidence type="ECO:0000313" key="1">
    <source>
        <dbReference type="EMBL" id="KXJ84951.1"/>
    </source>
</evidence>
<keyword evidence="2" id="KW-1185">Reference proteome</keyword>
<dbReference type="AlphaFoldDB" id="A0A136IJ20"/>